<accession>A0A6G8F3P6</accession>
<dbReference type="Gene3D" id="1.10.287.1490">
    <property type="match status" value="1"/>
</dbReference>
<dbReference type="EMBL" id="MT002444">
    <property type="protein sequence ID" value="QIM10798.1"/>
    <property type="molecule type" value="Genomic_DNA"/>
</dbReference>
<keyword evidence="1" id="KW-0175">Coiled coil</keyword>
<evidence type="ECO:0000256" key="2">
    <source>
        <dbReference type="SAM" id="MobiDB-lite"/>
    </source>
</evidence>
<evidence type="ECO:0000313" key="3">
    <source>
        <dbReference type="EMBL" id="QIM10798.1"/>
    </source>
</evidence>
<dbReference type="AlphaFoldDB" id="A0A6G8F3P6"/>
<feature type="compositionally biased region" description="Basic residues" evidence="2">
    <location>
        <begin position="106"/>
        <end position="119"/>
    </location>
</feature>
<reference evidence="3" key="1">
    <citation type="journal article" date="2020" name="J. ISSAAS">
        <title>Lactobacilli and other gastrointestinal microbiota of Peromyscus leucopus, reservoir host for agents of Lyme disease and other zoonoses in North America.</title>
        <authorList>
            <person name="Milovic A."/>
            <person name="Bassam K."/>
            <person name="Shao H."/>
            <person name="Chatzistamou I."/>
            <person name="Tufts D.M."/>
            <person name="Diuk-Wasser M."/>
            <person name="Barbour A.G."/>
        </authorList>
    </citation>
    <scope>NUCLEOTIDE SEQUENCE</scope>
    <source>
        <strain evidence="3">LL71</strain>
    </source>
</reference>
<evidence type="ECO:0000256" key="1">
    <source>
        <dbReference type="SAM" id="Coils"/>
    </source>
</evidence>
<feature type="region of interest" description="Disordered" evidence="2">
    <location>
        <begin position="82"/>
        <end position="119"/>
    </location>
</feature>
<proteinExistence type="predicted"/>
<sequence length="233" mass="25909">MKKNELIEFLQHQIEFLQGRLDEALASVNSLTLSNEKLQSTNEKLVATVDELRRQIASLEDVIKGKGAELSKEKAARQAVQRLQCSPSERQAKPTVPATSETTGQKPHKKCTNNGAKRKTHPECEVETVVVEPDSPDFNPEAATFIGECDVVRYVMEPMRFKKIIYKVRKYVQDEKIYKGSAPATPLLNSQYTSSFIAGSLSYVTCTVCHLKTQSNTSVPAASTLTKAPHRNL</sequence>
<gene>
    <name evidence="3" type="ORF">Muribac1_0070</name>
</gene>
<protein>
    <submittedName>
        <fullName evidence="3">Uncharacterized protein</fullName>
    </submittedName>
</protein>
<organism evidence="3">
    <name type="scientific">uncultured Muribaculaceae bacterium</name>
    <dbReference type="NCBI Taxonomy" id="2301481"/>
    <lineage>
        <taxon>Bacteria</taxon>
        <taxon>Pseudomonadati</taxon>
        <taxon>Bacteroidota</taxon>
        <taxon>Bacteroidia</taxon>
        <taxon>Bacteroidales</taxon>
        <taxon>Muribaculaceae</taxon>
        <taxon>environmental samples</taxon>
    </lineage>
</organism>
<name>A0A6G8F3P6_9BACT</name>
<feature type="coiled-coil region" evidence="1">
    <location>
        <begin position="7"/>
        <end position="69"/>
    </location>
</feature>